<keyword evidence="8" id="KW-0675">Receptor</keyword>
<keyword evidence="9" id="KW-0807">Transducer</keyword>
<evidence type="ECO:0000256" key="2">
    <source>
        <dbReference type="ARBA" id="ARBA00022475"/>
    </source>
</evidence>
<name>A0ABD2BMZ0_VESSQ</name>
<evidence type="ECO:0000313" key="12">
    <source>
        <dbReference type="Proteomes" id="UP001607302"/>
    </source>
</evidence>
<dbReference type="InterPro" id="IPR004117">
    <property type="entry name" value="7tm6_olfct_rcpt"/>
</dbReference>
<proteinExistence type="predicted"/>
<organism evidence="11 12">
    <name type="scientific">Vespula squamosa</name>
    <name type="common">Southern yellow jacket</name>
    <name type="synonym">Wasp</name>
    <dbReference type="NCBI Taxonomy" id="30214"/>
    <lineage>
        <taxon>Eukaryota</taxon>
        <taxon>Metazoa</taxon>
        <taxon>Ecdysozoa</taxon>
        <taxon>Arthropoda</taxon>
        <taxon>Hexapoda</taxon>
        <taxon>Insecta</taxon>
        <taxon>Pterygota</taxon>
        <taxon>Neoptera</taxon>
        <taxon>Endopterygota</taxon>
        <taxon>Hymenoptera</taxon>
        <taxon>Apocrita</taxon>
        <taxon>Aculeata</taxon>
        <taxon>Vespoidea</taxon>
        <taxon>Vespidae</taxon>
        <taxon>Vespinae</taxon>
        <taxon>Vespula</taxon>
    </lineage>
</organism>
<evidence type="ECO:0000256" key="5">
    <source>
        <dbReference type="ARBA" id="ARBA00022725"/>
    </source>
</evidence>
<accession>A0ABD2BMZ0</accession>
<keyword evidence="6 10" id="KW-1133">Transmembrane helix</keyword>
<evidence type="ECO:0000256" key="8">
    <source>
        <dbReference type="ARBA" id="ARBA00023170"/>
    </source>
</evidence>
<gene>
    <name evidence="11" type="ORF">V1478_003832</name>
</gene>
<evidence type="ECO:0000256" key="6">
    <source>
        <dbReference type="ARBA" id="ARBA00022989"/>
    </source>
</evidence>
<protein>
    <submittedName>
        <fullName evidence="11">Odorant receptor 47a-like</fullName>
    </submittedName>
</protein>
<evidence type="ECO:0000313" key="11">
    <source>
        <dbReference type="EMBL" id="KAL2734134.1"/>
    </source>
</evidence>
<dbReference type="GO" id="GO:0005886">
    <property type="term" value="C:plasma membrane"/>
    <property type="evidence" value="ECO:0007669"/>
    <property type="project" value="UniProtKB-SubCell"/>
</dbReference>
<evidence type="ECO:0000256" key="4">
    <source>
        <dbReference type="ARBA" id="ARBA00022692"/>
    </source>
</evidence>
<evidence type="ECO:0000256" key="7">
    <source>
        <dbReference type="ARBA" id="ARBA00023136"/>
    </source>
</evidence>
<dbReference type="Pfam" id="PF02949">
    <property type="entry name" value="7tm_6"/>
    <property type="match status" value="1"/>
</dbReference>
<feature type="transmembrane region" description="Helical" evidence="10">
    <location>
        <begin position="100"/>
        <end position="122"/>
    </location>
</feature>
<sequence>MPVLCSISLGISLEKQKILRYFIQYYDLKMETFVLQLFELLPLTENINDTLKRSIYISANLLIIYIYCYLGQKLINNSTGLLRKCCQIPFYALSIKTRKMLLLLMVASLKPSTFSMSGIIVASHEMFTKMMRSSLSFAMVCYKARQ</sequence>
<evidence type="ECO:0000256" key="9">
    <source>
        <dbReference type="ARBA" id="ARBA00023224"/>
    </source>
</evidence>
<comment type="caution">
    <text evidence="11">The sequence shown here is derived from an EMBL/GenBank/DDBJ whole genome shotgun (WGS) entry which is preliminary data.</text>
</comment>
<dbReference type="GO" id="GO:0007165">
    <property type="term" value="P:signal transduction"/>
    <property type="evidence" value="ECO:0007669"/>
    <property type="project" value="UniProtKB-KW"/>
</dbReference>
<dbReference type="AlphaFoldDB" id="A0ABD2BMZ0"/>
<dbReference type="PANTHER" id="PTHR21137:SF35">
    <property type="entry name" value="ODORANT RECEPTOR 19A-RELATED"/>
    <property type="match status" value="1"/>
</dbReference>
<dbReference type="Proteomes" id="UP001607302">
    <property type="component" value="Unassembled WGS sequence"/>
</dbReference>
<keyword evidence="4 10" id="KW-0812">Transmembrane</keyword>
<keyword evidence="2" id="KW-1003">Cell membrane</keyword>
<reference evidence="11 12" key="1">
    <citation type="journal article" date="2024" name="Ann. Entomol. Soc. Am.">
        <title>Genomic analyses of the southern and eastern yellowjacket wasps (Hymenoptera: Vespidae) reveal evolutionary signatures of social life.</title>
        <authorList>
            <person name="Catto M.A."/>
            <person name="Caine P.B."/>
            <person name="Orr S.E."/>
            <person name="Hunt B.G."/>
            <person name="Goodisman M.A.D."/>
        </authorList>
    </citation>
    <scope>NUCLEOTIDE SEQUENCE [LARGE SCALE GENOMIC DNA]</scope>
    <source>
        <strain evidence="11">233</strain>
        <tissue evidence="11">Head and thorax</tissue>
    </source>
</reference>
<keyword evidence="12" id="KW-1185">Reference proteome</keyword>
<evidence type="ECO:0000256" key="10">
    <source>
        <dbReference type="SAM" id="Phobius"/>
    </source>
</evidence>
<keyword evidence="7 10" id="KW-0472">Membrane</keyword>
<dbReference type="GO" id="GO:0007608">
    <property type="term" value="P:sensory perception of smell"/>
    <property type="evidence" value="ECO:0007669"/>
    <property type="project" value="UniProtKB-KW"/>
</dbReference>
<keyword evidence="3" id="KW-0716">Sensory transduction</keyword>
<dbReference type="PANTHER" id="PTHR21137">
    <property type="entry name" value="ODORANT RECEPTOR"/>
    <property type="match status" value="1"/>
</dbReference>
<comment type="subcellular location">
    <subcellularLocation>
        <location evidence="1">Cell membrane</location>
        <topology evidence="1">Multi-pass membrane protein</topology>
    </subcellularLocation>
</comment>
<evidence type="ECO:0000256" key="1">
    <source>
        <dbReference type="ARBA" id="ARBA00004651"/>
    </source>
</evidence>
<evidence type="ECO:0000256" key="3">
    <source>
        <dbReference type="ARBA" id="ARBA00022606"/>
    </source>
</evidence>
<keyword evidence="5" id="KW-0552">Olfaction</keyword>
<dbReference type="EMBL" id="JAUDFV010000074">
    <property type="protein sequence ID" value="KAL2734134.1"/>
    <property type="molecule type" value="Genomic_DNA"/>
</dbReference>